<keyword evidence="3" id="KW-1185">Reference proteome</keyword>
<feature type="transmembrane region" description="Helical" evidence="1">
    <location>
        <begin position="796"/>
        <end position="819"/>
    </location>
</feature>
<dbReference type="RefSeq" id="WP_281762888.1">
    <property type="nucleotide sequence ID" value="NZ_AP026709.1"/>
</dbReference>
<proteinExistence type="predicted"/>
<evidence type="ECO:0000313" key="3">
    <source>
        <dbReference type="Proteomes" id="UP001317742"/>
    </source>
</evidence>
<evidence type="ECO:0000256" key="1">
    <source>
        <dbReference type="SAM" id="Phobius"/>
    </source>
</evidence>
<keyword evidence="1" id="KW-0472">Membrane</keyword>
<accession>A0ABN6S227</accession>
<keyword evidence="1" id="KW-1133">Transmembrane helix</keyword>
<evidence type="ECO:0000313" key="2">
    <source>
        <dbReference type="EMBL" id="BDQ37019.1"/>
    </source>
</evidence>
<dbReference type="Proteomes" id="UP001317742">
    <property type="component" value="Chromosome"/>
</dbReference>
<feature type="transmembrane region" description="Helical" evidence="1">
    <location>
        <begin position="764"/>
        <end position="784"/>
    </location>
</feature>
<name>A0ABN6S227_9BACT</name>
<organism evidence="2 3">
    <name type="scientific">Pseudodesulfovibrio nedwellii</name>
    <dbReference type="NCBI Taxonomy" id="2973072"/>
    <lineage>
        <taxon>Bacteria</taxon>
        <taxon>Pseudomonadati</taxon>
        <taxon>Thermodesulfobacteriota</taxon>
        <taxon>Desulfovibrionia</taxon>
        <taxon>Desulfovibrionales</taxon>
        <taxon>Desulfovibrionaceae</taxon>
    </lineage>
</organism>
<reference evidence="2 3" key="1">
    <citation type="submission" date="2022-08" db="EMBL/GenBank/DDBJ databases">
        <title>Genome Sequence of the sulphate-reducing bacterium, Pseudodesulfovibrio sp. SYK.</title>
        <authorList>
            <person name="Kondo R."/>
            <person name="Kataoka T."/>
        </authorList>
    </citation>
    <scope>NUCLEOTIDE SEQUENCE [LARGE SCALE GENOMIC DNA]</scope>
    <source>
        <strain evidence="2 3">SYK</strain>
    </source>
</reference>
<dbReference type="EMBL" id="AP026709">
    <property type="protein sequence ID" value="BDQ37019.1"/>
    <property type="molecule type" value="Genomic_DNA"/>
</dbReference>
<gene>
    <name evidence="2" type="ORF">SYK_13790</name>
</gene>
<sequence length="1006" mass="113758">MLTDLFHYDKNDYKLLEILDDLLTREVDRSNFKTLLEPYLKPHGIKELAAERGLRIAYAIMHLLQSLKSDQASDRTKALIALRDETMSAAGGGMRNNRARVLLQIGKELIRARRDKDKQLALAHEFRKAAIGKTRFIRQQLKKYHLLEMPEEWNQVTFDDRVHDANSKGRKSATHLIMDAWIKGIRRLTVVYYDFMEPSVARELFASAQILGITVSVGIEYKARFGDRFVKIVWGPEGLQDNADIEGFFKRESVLELMQQGREVQAYRTWYVQSATEAFNDVHRKSIRQEFGINLPRIEYKDVAKTIGTGQPSIFHLGNHIHEIALPLFADRVIELKAEYANADYDTRASIAMHLESLDSLDADTIIARYLVPEENPEISDPDTPSADGSGPKLLQLSPAELTTRLRRVSYTSQLTLILSELDLSDAIELLYDCKGRISHFEVFNTKSLTEFIVRHRKPFSLLQRSLNEQNAVTLKRTIRQCIEQLQEENSTKSKEKAERLLAILSDFSALLDYYKRSPLRAKIGSGSTGRSTRSHGMGFAVIDTLPLRSQQEIRNRTTSNCIPVSGIATQSIEFIPPRNKIIRSGGIAKALCHMPGLRSLMCKTKHSWHIAGYHVDDAGCGNVVSLGGMNQEGNGLSLYDDEKSPHRPSTGTLNTVLKNAAKIVIGFIPAFLTFSLTKDWWILAYLGGVIWFSITGLRNVIQSILGGGGLRRSPYLTWNDYIDWERISDSLLYTGFSVPLLDWLCKTVVLDQSFGITTMTSPLLLYSIMAITNGVYISSHNIIRGLPRKAAIGNFFRSVLSIPVAMLFNWGVGLILIASGNTDTAAVLQLWAAVISKLASDCVAGVIEGLADRGRNIAMRHWDYSEKIKQIIEIFSRLEIEFPTRDMLKTLNSPDDFIELSKNTTPNHVPEVIANALDLLYIRTYKPRAREALRQALESMNRDELEVFMASQQILSQEKTIARLFVDGLVGRNFPKALAFYLLRYPDYLHELDSLATHYRRQPDI</sequence>
<keyword evidence="1" id="KW-0812">Transmembrane</keyword>
<protein>
    <submittedName>
        <fullName evidence="2">Uncharacterized protein</fullName>
    </submittedName>
</protein>